<name>I1XJI0_METNJ</name>
<reference evidence="5 6" key="1">
    <citation type="journal article" date="2012" name="J. Bacteriol.">
        <title>Complete genome sequences of Methylophaga sp. strain JAM1 and Methylophaga sp. strain JAM7.</title>
        <authorList>
            <person name="Villeneuve C."/>
            <person name="Martineau C."/>
            <person name="Mauffrey F."/>
            <person name="Villemur R."/>
        </authorList>
    </citation>
    <scope>NUCLEOTIDE SEQUENCE [LARGE SCALE GENOMIC DNA]</scope>
    <source>
        <strain evidence="5 6">JAM1</strain>
    </source>
</reference>
<dbReference type="Pfam" id="PF12833">
    <property type="entry name" value="HTH_18"/>
    <property type="match status" value="1"/>
</dbReference>
<sequence>MNWQEQIIHFSDLQRLNTCYSIFSKEFIQDDVLLKGLFHHSFNRHGLSIQAGNLIEMRDRTSFAELPPGISFTIMFQGAVSFSLGPNCYQLGKYRHADVDCSAFILNQPEILSRHFKRGMRVCKLNIFIERYWLEEKARTTKDKDLLDQMFSKHCAFHYWLPSKQIIDRSKALLDLCDNSSIRHQLLRESFALQIVGECLEELSLCSGINGSENTADMAPMSLSDSRLIQRIDTLLLRRMAIPEMAETLGLSMSTLQRRFKSAYGMTVNKYSCQKRLEMAKKALIVEKKSIGEAAFIAGYAHPSNFISAFKKRFSFTPSEFVQMSSQRAEYNDRNHAHKS</sequence>
<dbReference type="RefSeq" id="WP_014706921.1">
    <property type="nucleotide sequence ID" value="NC_017857.3"/>
</dbReference>
<dbReference type="GO" id="GO:0043565">
    <property type="term" value="F:sequence-specific DNA binding"/>
    <property type="evidence" value="ECO:0007669"/>
    <property type="project" value="InterPro"/>
</dbReference>
<dbReference type="InterPro" id="IPR053142">
    <property type="entry name" value="PchR_regulatory_protein"/>
</dbReference>
<dbReference type="InterPro" id="IPR018060">
    <property type="entry name" value="HTH_AraC"/>
</dbReference>
<proteinExistence type="predicted"/>
<dbReference type="PROSITE" id="PS00041">
    <property type="entry name" value="HTH_ARAC_FAMILY_1"/>
    <property type="match status" value="1"/>
</dbReference>
<dbReference type="InterPro" id="IPR018062">
    <property type="entry name" value="HTH_AraC-typ_CS"/>
</dbReference>
<keyword evidence="3" id="KW-0804">Transcription</keyword>
<evidence type="ECO:0000256" key="1">
    <source>
        <dbReference type="ARBA" id="ARBA00023015"/>
    </source>
</evidence>
<dbReference type="PANTHER" id="PTHR47893">
    <property type="entry name" value="REGULATORY PROTEIN PCHR"/>
    <property type="match status" value="1"/>
</dbReference>
<dbReference type="KEGG" id="mej:Q7A_1727"/>
<feature type="domain" description="HTH araC/xylS-type" evidence="4">
    <location>
        <begin position="226"/>
        <end position="324"/>
    </location>
</feature>
<evidence type="ECO:0000313" key="6">
    <source>
        <dbReference type="Proteomes" id="UP000009144"/>
    </source>
</evidence>
<dbReference type="EMBL" id="CP003390">
    <property type="protein sequence ID" value="AFI84549.1"/>
    <property type="molecule type" value="Genomic_DNA"/>
</dbReference>
<dbReference type="STRING" id="754476.Q7A_1727"/>
<evidence type="ECO:0000259" key="4">
    <source>
        <dbReference type="PROSITE" id="PS01124"/>
    </source>
</evidence>
<accession>I1XJI0</accession>
<dbReference type="PATRIC" id="fig|754476.3.peg.1706"/>
<evidence type="ECO:0000256" key="2">
    <source>
        <dbReference type="ARBA" id="ARBA00023125"/>
    </source>
</evidence>
<keyword evidence="6" id="KW-1185">Reference proteome</keyword>
<keyword evidence="1" id="KW-0805">Transcription regulation</keyword>
<dbReference type="eggNOG" id="COG2207">
    <property type="taxonomic scope" value="Bacteria"/>
</dbReference>
<dbReference type="AlphaFoldDB" id="I1XJI0"/>
<keyword evidence="2" id="KW-0238">DNA-binding</keyword>
<evidence type="ECO:0000313" key="5">
    <source>
        <dbReference type="EMBL" id="AFI84549.1"/>
    </source>
</evidence>
<dbReference type="Gene3D" id="1.10.10.60">
    <property type="entry name" value="Homeodomain-like"/>
    <property type="match status" value="1"/>
</dbReference>
<dbReference type="OrthoDB" id="6670788at2"/>
<dbReference type="InterPro" id="IPR009057">
    <property type="entry name" value="Homeodomain-like_sf"/>
</dbReference>
<evidence type="ECO:0000256" key="3">
    <source>
        <dbReference type="ARBA" id="ARBA00023163"/>
    </source>
</evidence>
<dbReference type="SUPFAM" id="SSF46689">
    <property type="entry name" value="Homeodomain-like"/>
    <property type="match status" value="2"/>
</dbReference>
<organism evidence="5 6">
    <name type="scientific">Methylophaga nitratireducenticrescens</name>
    <dbReference type="NCBI Taxonomy" id="754476"/>
    <lineage>
        <taxon>Bacteria</taxon>
        <taxon>Pseudomonadati</taxon>
        <taxon>Pseudomonadota</taxon>
        <taxon>Gammaproteobacteria</taxon>
        <taxon>Thiotrichales</taxon>
        <taxon>Piscirickettsiaceae</taxon>
        <taxon>Methylophaga</taxon>
    </lineage>
</organism>
<protein>
    <submittedName>
        <fullName evidence="5">Transcriptional regulator, AraC family</fullName>
    </submittedName>
</protein>
<dbReference type="SMART" id="SM00342">
    <property type="entry name" value="HTH_ARAC"/>
    <property type="match status" value="1"/>
</dbReference>
<reference evidence="5 6" key="2">
    <citation type="journal article" date="2013" name="Int. J. Syst. Evol. Microbiol.">
        <title>Methylophaga nitratireducenticrescens sp. nov. and Methylophaga frappieri sp. nov., isolated from the biofilm of the methanol-fed denitrification system treating the seawater at the Montreal Biodome.</title>
        <authorList>
            <person name="Villeneuve C."/>
            <person name="Martineau C."/>
            <person name="Mauffrey F."/>
            <person name="Villemur R."/>
        </authorList>
    </citation>
    <scope>NUCLEOTIDE SEQUENCE [LARGE SCALE GENOMIC DNA]</scope>
    <source>
        <strain evidence="5 6">JAM1</strain>
    </source>
</reference>
<dbReference type="GO" id="GO:0003700">
    <property type="term" value="F:DNA-binding transcription factor activity"/>
    <property type="evidence" value="ECO:0007669"/>
    <property type="project" value="InterPro"/>
</dbReference>
<dbReference type="Proteomes" id="UP000009144">
    <property type="component" value="Chromosome"/>
</dbReference>
<dbReference type="HOGENOM" id="CLU_052345_1_1_6"/>
<dbReference type="PANTHER" id="PTHR47893:SF1">
    <property type="entry name" value="REGULATORY PROTEIN PCHR"/>
    <property type="match status" value="1"/>
</dbReference>
<gene>
    <name evidence="5" type="ordered locus">Q7A_1727</name>
</gene>
<dbReference type="PROSITE" id="PS01124">
    <property type="entry name" value="HTH_ARAC_FAMILY_2"/>
    <property type="match status" value="1"/>
</dbReference>